<evidence type="ECO:0000313" key="2">
    <source>
        <dbReference type="EMBL" id="PQM45641.1"/>
    </source>
</evidence>
<protein>
    <submittedName>
        <fullName evidence="2">Uncharacterized protein</fullName>
    </submittedName>
</protein>
<gene>
    <name evidence="2" type="ORF">C1Y40_04195</name>
</gene>
<dbReference type="EMBL" id="PPEA01000610">
    <property type="protein sequence ID" value="PQM45641.1"/>
    <property type="molecule type" value="Genomic_DNA"/>
</dbReference>
<evidence type="ECO:0000313" key="3">
    <source>
        <dbReference type="Proteomes" id="UP000238296"/>
    </source>
</evidence>
<reference evidence="2 3" key="1">
    <citation type="journal article" date="2017" name="Int. J. Syst. Evol. Microbiol.">
        <title>Mycobacterium talmoniae sp. nov., a slowly growing mycobacterium isolated from human respiratory samples.</title>
        <authorList>
            <person name="Davidson R.M."/>
            <person name="DeGroote M.A."/>
            <person name="Marola J.L."/>
            <person name="Buss S."/>
            <person name="Jones V."/>
            <person name="McNeil M.R."/>
            <person name="Freifeld A.G."/>
            <person name="Elaine Epperson L."/>
            <person name="Hasan N.A."/>
            <person name="Jackson M."/>
            <person name="Iwen P.C."/>
            <person name="Salfinger M."/>
            <person name="Strong M."/>
        </authorList>
    </citation>
    <scope>NUCLEOTIDE SEQUENCE [LARGE SCALE GENOMIC DNA]</scope>
    <source>
        <strain evidence="2 3">ATCC BAA-2683</strain>
    </source>
</reference>
<evidence type="ECO:0000256" key="1">
    <source>
        <dbReference type="SAM" id="MobiDB-lite"/>
    </source>
</evidence>
<comment type="caution">
    <text evidence="2">The sequence shown here is derived from an EMBL/GenBank/DDBJ whole genome shotgun (WGS) entry which is preliminary data.</text>
</comment>
<proteinExistence type="predicted"/>
<sequence length="90" mass="9952">MVFGDPKPGEAEPVSGLCQPHRGRQRIGGGLVGPHRDEVEHRKTHVGLQRRRPGEPSRGQRTAGRRARGEETWSSMAGVSRPVNMFCWLG</sequence>
<dbReference type="Proteomes" id="UP000238296">
    <property type="component" value="Unassembled WGS sequence"/>
</dbReference>
<feature type="compositionally biased region" description="Basic residues" evidence="1">
    <location>
        <begin position="42"/>
        <end position="51"/>
    </location>
</feature>
<dbReference type="AlphaFoldDB" id="A0A2S8BG46"/>
<accession>A0A2S8BG46</accession>
<feature type="region of interest" description="Disordered" evidence="1">
    <location>
        <begin position="1"/>
        <end position="76"/>
    </location>
</feature>
<organism evidence="2 3">
    <name type="scientific">Mycobacterium talmoniae</name>
    <dbReference type="NCBI Taxonomy" id="1858794"/>
    <lineage>
        <taxon>Bacteria</taxon>
        <taxon>Bacillati</taxon>
        <taxon>Actinomycetota</taxon>
        <taxon>Actinomycetes</taxon>
        <taxon>Mycobacteriales</taxon>
        <taxon>Mycobacteriaceae</taxon>
        <taxon>Mycobacterium</taxon>
    </lineage>
</organism>
<name>A0A2S8BG46_9MYCO</name>